<feature type="domain" description="Hemerythrin-like" evidence="1">
    <location>
        <begin position="2"/>
        <end position="76"/>
    </location>
</feature>
<reference evidence="2" key="1">
    <citation type="journal article" date="2015" name="Nature">
        <title>Complex archaea that bridge the gap between prokaryotes and eukaryotes.</title>
        <authorList>
            <person name="Spang A."/>
            <person name="Saw J.H."/>
            <person name="Jorgensen S.L."/>
            <person name="Zaremba-Niedzwiedzka K."/>
            <person name="Martijn J."/>
            <person name="Lind A.E."/>
            <person name="van Eijk R."/>
            <person name="Schleper C."/>
            <person name="Guy L."/>
            <person name="Ettema T.J."/>
        </authorList>
    </citation>
    <scope>NUCLEOTIDE SEQUENCE</scope>
</reference>
<dbReference type="Gene3D" id="1.20.120.520">
    <property type="entry name" value="nmb1532 protein domain like"/>
    <property type="match status" value="1"/>
</dbReference>
<comment type="caution">
    <text evidence="2">The sequence shown here is derived from an EMBL/GenBank/DDBJ whole genome shotgun (WGS) entry which is preliminary data.</text>
</comment>
<evidence type="ECO:0000259" key="1">
    <source>
        <dbReference type="Pfam" id="PF01814"/>
    </source>
</evidence>
<dbReference type="EMBL" id="LAZR01042630">
    <property type="protein sequence ID" value="KKL09061.1"/>
    <property type="molecule type" value="Genomic_DNA"/>
</dbReference>
<organism evidence="2">
    <name type="scientific">marine sediment metagenome</name>
    <dbReference type="NCBI Taxonomy" id="412755"/>
    <lineage>
        <taxon>unclassified sequences</taxon>
        <taxon>metagenomes</taxon>
        <taxon>ecological metagenomes</taxon>
    </lineage>
</organism>
<feature type="non-terminal residue" evidence="2">
    <location>
        <position position="1"/>
    </location>
</feature>
<protein>
    <recommendedName>
        <fullName evidence="1">Hemerythrin-like domain-containing protein</fullName>
    </recommendedName>
</protein>
<dbReference type="AlphaFoldDB" id="A0A0F9CTM6"/>
<name>A0A0F9CTM6_9ZZZZ</name>
<sequence length="119" mass="14455">RYHHAKEEDEAFKYFNENLDIFKVIRKDHVKVRNHVKAMIRAIEDKDKNSLAEHLHAYSKILPEHIKKEDEILYPWMDRNLSMNQVGQLLSKFNKIDEEYGEAPKNHKDFIEKLENRYF</sequence>
<proteinExistence type="predicted"/>
<gene>
    <name evidence="2" type="ORF">LCGC14_2569640</name>
</gene>
<evidence type="ECO:0000313" key="2">
    <source>
        <dbReference type="EMBL" id="KKL09061.1"/>
    </source>
</evidence>
<dbReference type="InterPro" id="IPR012312">
    <property type="entry name" value="Hemerythrin-like"/>
</dbReference>
<dbReference type="Pfam" id="PF01814">
    <property type="entry name" value="Hemerythrin"/>
    <property type="match status" value="1"/>
</dbReference>
<accession>A0A0F9CTM6</accession>